<sequence>MKILFDCDGVINNFQEHLLNHLNKIHNTNYKFEDITHYDWLPNTFENCWVPIEEKSFWDTITVYREAIDTIESLVKNGHTIYLATASHFTPILGYKITKMLSYFDTNLVGERNVIVGKDKSMIMGDLLVDDFPTNLDKFKGMTICFSQPWNKTYNKTKRTNNWKEIESIINHI</sequence>
<evidence type="ECO:0000256" key="1">
    <source>
        <dbReference type="PIRSR" id="PIRSR610708-1"/>
    </source>
</evidence>
<dbReference type="SUPFAM" id="SSF56784">
    <property type="entry name" value="HAD-like"/>
    <property type="match status" value="1"/>
</dbReference>
<dbReference type="GO" id="GO:0009264">
    <property type="term" value="P:deoxyribonucleotide catabolic process"/>
    <property type="evidence" value="ECO:0007669"/>
    <property type="project" value="InterPro"/>
</dbReference>
<dbReference type="InterPro" id="IPR036412">
    <property type="entry name" value="HAD-like_sf"/>
</dbReference>
<protein>
    <submittedName>
        <fullName evidence="2">5' nucleotidase</fullName>
    </submittedName>
</protein>
<dbReference type="Gene3D" id="3.40.50.1000">
    <property type="entry name" value="HAD superfamily/HAD-like"/>
    <property type="match status" value="1"/>
</dbReference>
<feature type="active site" description="Proton donor" evidence="1">
    <location>
        <position position="8"/>
    </location>
</feature>
<feature type="active site" description="Nucleophile" evidence="1">
    <location>
        <position position="6"/>
    </location>
</feature>
<proteinExistence type="predicted"/>
<dbReference type="EMBL" id="BK032775">
    <property type="protein sequence ID" value="DAF59638.1"/>
    <property type="molecule type" value="Genomic_DNA"/>
</dbReference>
<evidence type="ECO:0000313" key="2">
    <source>
        <dbReference type="EMBL" id="DAF59638.1"/>
    </source>
</evidence>
<dbReference type="InterPro" id="IPR023214">
    <property type="entry name" value="HAD_sf"/>
</dbReference>
<dbReference type="InterPro" id="IPR010708">
    <property type="entry name" value="5'(3')-deoxyribonucleotidase"/>
</dbReference>
<dbReference type="Pfam" id="PF06941">
    <property type="entry name" value="NT5C"/>
    <property type="match status" value="1"/>
</dbReference>
<reference evidence="2" key="1">
    <citation type="journal article" date="2021" name="Proc. Natl. Acad. Sci. U.S.A.">
        <title>A Catalog of Tens of Thousands of Viruses from Human Metagenomes Reveals Hidden Associations with Chronic Diseases.</title>
        <authorList>
            <person name="Tisza M.J."/>
            <person name="Buck C.B."/>
        </authorList>
    </citation>
    <scope>NUCLEOTIDE SEQUENCE</scope>
    <source>
        <strain evidence="2">Ct0Wl9</strain>
    </source>
</reference>
<dbReference type="GO" id="GO:0008253">
    <property type="term" value="F:5'-nucleotidase activity"/>
    <property type="evidence" value="ECO:0007669"/>
    <property type="project" value="InterPro"/>
</dbReference>
<name>A0A8S5T8R8_9CAUD</name>
<organism evidence="2">
    <name type="scientific">Siphoviridae sp. ct0Wl9</name>
    <dbReference type="NCBI Taxonomy" id="2827763"/>
    <lineage>
        <taxon>Viruses</taxon>
        <taxon>Duplodnaviria</taxon>
        <taxon>Heunggongvirae</taxon>
        <taxon>Uroviricota</taxon>
        <taxon>Caudoviricetes</taxon>
    </lineage>
</organism>
<accession>A0A8S5T8R8</accession>